<dbReference type="Pfam" id="PF19577">
    <property type="entry name" value="DcaP"/>
    <property type="match status" value="1"/>
</dbReference>
<sequence length="418" mass="46804">MKKAVYTILTVSLFYSHVNAQKDESNKTMEITGHVMMDSGYDFGKMDPEWFDMMRPTKILDNEGNEFQNQGNVFFGVRQSTLSFKNYFDTSLGTVKTVFEFDLVGSGKDAGATAFHLRHAYIKFGKFIIGQTNSVFADMEVYPNLIDFMGPNGAVFTRNIQIRYTPISTDTQTFAIALERPGATGDKGEYGEDFVYASVLDDVAFRFAVPDLSAEYRYTDSWGYLELAGIVRSIRWEDNNNDAYDIHGSTTGWGFTLSTKLQITKSIIFRGAFTKGAGIQNYMNDADADVGTKRQYDNPLTPIDGEAIPLIALASFFDINWNKKLSTAFGYSIMDNTTTDAQLSTAYKTGEYASINLLYSPVNNLILGPELQWGKRQNNDFAGDPVFGLSAAKGNVGEDIKIQFSVRYSFNNTFYKNH</sequence>
<protein>
    <submittedName>
        <fullName evidence="1">Porin-like protein</fullName>
    </submittedName>
</protein>
<accession>A0A3E0EL01</accession>
<proteinExistence type="predicted"/>
<dbReference type="EMBL" id="QUNI01000005">
    <property type="protein sequence ID" value="REG98868.1"/>
    <property type="molecule type" value="Genomic_DNA"/>
</dbReference>
<dbReference type="OrthoDB" id="790324at2"/>
<evidence type="ECO:0000313" key="2">
    <source>
        <dbReference type="Proteomes" id="UP000257136"/>
    </source>
</evidence>
<dbReference type="AlphaFoldDB" id="A0A3E0EL01"/>
<keyword evidence="2" id="KW-1185">Reference proteome</keyword>
<dbReference type="Proteomes" id="UP000257136">
    <property type="component" value="Unassembled WGS sequence"/>
</dbReference>
<reference evidence="1 2" key="1">
    <citation type="submission" date="2018-08" db="EMBL/GenBank/DDBJ databases">
        <title>Genomic Encyclopedia of Archaeal and Bacterial Type Strains, Phase II (KMG-II): from individual species to whole genera.</title>
        <authorList>
            <person name="Goeker M."/>
        </authorList>
    </citation>
    <scope>NUCLEOTIDE SEQUENCE [LARGE SCALE GENOMIC DNA]</scope>
    <source>
        <strain evidence="1 2">DSM 100880</strain>
    </source>
</reference>
<dbReference type="InterPro" id="IPR045748">
    <property type="entry name" value="DcaP"/>
</dbReference>
<gene>
    <name evidence="1" type="ORF">C8P67_10527</name>
</gene>
<dbReference type="SUPFAM" id="SSF56935">
    <property type="entry name" value="Porins"/>
    <property type="match status" value="1"/>
</dbReference>
<dbReference type="RefSeq" id="WP_115812852.1">
    <property type="nucleotide sequence ID" value="NZ_QUNI01000005.1"/>
</dbReference>
<evidence type="ECO:0000313" key="1">
    <source>
        <dbReference type="EMBL" id="REG98868.1"/>
    </source>
</evidence>
<comment type="caution">
    <text evidence="1">The sequence shown here is derived from an EMBL/GenBank/DDBJ whole genome shotgun (WGS) entry which is preliminary data.</text>
</comment>
<organism evidence="1 2">
    <name type="scientific">Flavobacterium aquicola</name>
    <dbReference type="NCBI Taxonomy" id="1682742"/>
    <lineage>
        <taxon>Bacteria</taxon>
        <taxon>Pseudomonadati</taxon>
        <taxon>Bacteroidota</taxon>
        <taxon>Flavobacteriia</taxon>
        <taxon>Flavobacteriales</taxon>
        <taxon>Flavobacteriaceae</taxon>
        <taxon>Flavobacterium</taxon>
    </lineage>
</organism>
<name>A0A3E0EL01_9FLAO</name>